<dbReference type="Gene3D" id="1.10.150.280">
    <property type="entry name" value="AF1531-like domain"/>
    <property type="match status" value="2"/>
</dbReference>
<dbReference type="GO" id="GO:0015628">
    <property type="term" value="P:protein secretion by the type II secretion system"/>
    <property type="evidence" value="ECO:0007669"/>
    <property type="project" value="TreeGrafter"/>
</dbReference>
<evidence type="ECO:0008006" key="3">
    <source>
        <dbReference type="Google" id="ProtNLM"/>
    </source>
</evidence>
<dbReference type="InterPro" id="IPR051675">
    <property type="entry name" value="Endo/Exo/Phosphatase_dom_1"/>
</dbReference>
<dbReference type="OrthoDB" id="981124at2"/>
<dbReference type="Pfam" id="PF12836">
    <property type="entry name" value="HHH_3"/>
    <property type="match status" value="2"/>
</dbReference>
<evidence type="ECO:0000313" key="1">
    <source>
        <dbReference type="EMBL" id="RBL93987.1"/>
    </source>
</evidence>
<protein>
    <recommendedName>
        <fullName evidence="3">Helix-hairpin-helix domain-containing protein</fullName>
    </recommendedName>
</protein>
<dbReference type="GO" id="GO:0015627">
    <property type="term" value="C:type II protein secretion system complex"/>
    <property type="evidence" value="ECO:0007669"/>
    <property type="project" value="TreeGrafter"/>
</dbReference>
<dbReference type="InterPro" id="IPR010994">
    <property type="entry name" value="RuvA_2-like"/>
</dbReference>
<organism evidence="1 2">
    <name type="scientific">Chitinophaga flava</name>
    <dbReference type="NCBI Taxonomy" id="2259036"/>
    <lineage>
        <taxon>Bacteria</taxon>
        <taxon>Pseudomonadati</taxon>
        <taxon>Bacteroidota</taxon>
        <taxon>Chitinophagia</taxon>
        <taxon>Chitinophagales</taxon>
        <taxon>Chitinophagaceae</taxon>
        <taxon>Chitinophaga</taxon>
    </lineage>
</organism>
<sequence length="313" mass="35944">MRKPYLKALFHFSRKERAGILLLLALIVLTSRLPHWWAHFHRTAVADTIGFYNALQALEALQADSVEVATTYAHTSQPTLFYFDPNTLSAAGWQQLGISARTAATIARYLEKGGRFRQATDLQRIYGLTPVLCRQLQPYVRIVREERGMRAPDSARHFERRYNSYTYRKDSSAYHPKPSPHIIDINAADTSAWQSLPGIGPGFARRIVAFRDKLGGFYDIMQVSECYGLPDSTFKKIQPFLQNGNSSLKKLDLNLTDEKSLAAHPYIRYKLARLIVQYRSAHGGFRHVEELRQLPLVDEIIYRKIEHYIVITF</sequence>
<dbReference type="AlphaFoldDB" id="A0A365Y5X2"/>
<dbReference type="PANTHER" id="PTHR21180:SF32">
    <property type="entry name" value="ENDONUCLEASE_EXONUCLEASE_PHOSPHATASE FAMILY DOMAIN-CONTAINING PROTEIN 1"/>
    <property type="match status" value="1"/>
</dbReference>
<dbReference type="EMBL" id="QFFJ01000001">
    <property type="protein sequence ID" value="RBL93987.1"/>
    <property type="molecule type" value="Genomic_DNA"/>
</dbReference>
<evidence type="ECO:0000313" key="2">
    <source>
        <dbReference type="Proteomes" id="UP000253410"/>
    </source>
</evidence>
<dbReference type="SUPFAM" id="SSF47781">
    <property type="entry name" value="RuvA domain 2-like"/>
    <property type="match status" value="3"/>
</dbReference>
<dbReference type="Proteomes" id="UP000253410">
    <property type="component" value="Unassembled WGS sequence"/>
</dbReference>
<accession>A0A365Y5X2</accession>
<comment type="caution">
    <text evidence="1">The sequence shown here is derived from an EMBL/GenBank/DDBJ whole genome shotgun (WGS) entry which is preliminary data.</text>
</comment>
<dbReference type="PANTHER" id="PTHR21180">
    <property type="entry name" value="ENDONUCLEASE/EXONUCLEASE/PHOSPHATASE FAMILY DOMAIN-CONTAINING PROTEIN 1"/>
    <property type="match status" value="1"/>
</dbReference>
<name>A0A365Y5X2_9BACT</name>
<proteinExistence type="predicted"/>
<reference evidence="1 2" key="1">
    <citation type="submission" date="2018-05" db="EMBL/GenBank/DDBJ databases">
        <title>Chitinophaga sp. K3CV102501T nov., isolated from isolated from a monsoon evergreen broad-leaved forest soil.</title>
        <authorList>
            <person name="Lv Y."/>
        </authorList>
    </citation>
    <scope>NUCLEOTIDE SEQUENCE [LARGE SCALE GENOMIC DNA]</scope>
    <source>
        <strain evidence="1 2">GDMCC 1.1325</strain>
    </source>
</reference>
<gene>
    <name evidence="1" type="ORF">DF182_16015</name>
</gene>
<keyword evidence="2" id="KW-1185">Reference proteome</keyword>
<dbReference type="RefSeq" id="WP_113616629.1">
    <property type="nucleotide sequence ID" value="NZ_QFFJ01000001.1"/>
</dbReference>